<feature type="coiled-coil region" evidence="1">
    <location>
        <begin position="70"/>
        <end position="97"/>
    </location>
</feature>
<protein>
    <submittedName>
        <fullName evidence="3">Uncharacterized protein</fullName>
    </submittedName>
</protein>
<dbReference type="AlphaFoldDB" id="A0A7I8D3N7"/>
<organism evidence="3 4">
    <name type="scientific">Solibaculum mannosilyticum</name>
    <dbReference type="NCBI Taxonomy" id="2780922"/>
    <lineage>
        <taxon>Bacteria</taxon>
        <taxon>Bacillati</taxon>
        <taxon>Bacillota</taxon>
        <taxon>Clostridia</taxon>
        <taxon>Eubacteriales</taxon>
        <taxon>Oscillospiraceae</taxon>
        <taxon>Solibaculum</taxon>
    </lineage>
</organism>
<dbReference type="RefSeq" id="WP_215532793.1">
    <property type="nucleotide sequence ID" value="NZ_AP023321.1"/>
</dbReference>
<proteinExistence type="predicted"/>
<reference evidence="4" key="1">
    <citation type="submission" date="2020-07" db="EMBL/GenBank/DDBJ databases">
        <title>Complete genome sequencing of Clostridia bacterium strain 12CBH8.</title>
        <authorList>
            <person name="Sakamoto M."/>
            <person name="Murakami T."/>
            <person name="Mori H."/>
        </authorList>
    </citation>
    <scope>NUCLEOTIDE SEQUENCE [LARGE SCALE GENOMIC DNA]</scope>
    <source>
        <strain evidence="4">12CBH8</strain>
    </source>
</reference>
<accession>A0A7I8D3N7</accession>
<dbReference type="KEGG" id="sman:C12CBH8_12540"/>
<keyword evidence="4" id="KW-1185">Reference proteome</keyword>
<keyword evidence="2" id="KW-1133">Transmembrane helix</keyword>
<evidence type="ECO:0000256" key="2">
    <source>
        <dbReference type="SAM" id="Phobius"/>
    </source>
</evidence>
<dbReference type="Proteomes" id="UP000593890">
    <property type="component" value="Chromosome"/>
</dbReference>
<keyword evidence="1" id="KW-0175">Coiled coil</keyword>
<dbReference type="EMBL" id="AP023321">
    <property type="protein sequence ID" value="BCI60615.1"/>
    <property type="molecule type" value="Genomic_DNA"/>
</dbReference>
<gene>
    <name evidence="3" type="ORF">C12CBH8_12540</name>
</gene>
<keyword evidence="2" id="KW-0472">Membrane</keyword>
<sequence length="127" mass="14936">MPHKIDEFEFSSIEQDFTELSQVLINTGNEMSNFSEQLQEDINFEADRKIKHMENISKMEKHLSSINSNVNGIKSEVQTEREERKDADERNMRYTKRWNRITLMVSLLAIAIALSSFLCQFFGFDLH</sequence>
<evidence type="ECO:0000256" key="1">
    <source>
        <dbReference type="SAM" id="Coils"/>
    </source>
</evidence>
<evidence type="ECO:0000313" key="4">
    <source>
        <dbReference type="Proteomes" id="UP000593890"/>
    </source>
</evidence>
<keyword evidence="2" id="KW-0812">Transmembrane</keyword>
<name>A0A7I8D3N7_9FIRM</name>
<evidence type="ECO:0000313" key="3">
    <source>
        <dbReference type="EMBL" id="BCI60615.1"/>
    </source>
</evidence>
<feature type="transmembrane region" description="Helical" evidence="2">
    <location>
        <begin position="101"/>
        <end position="124"/>
    </location>
</feature>